<dbReference type="NCBIfam" id="NF012002">
    <property type="entry name" value="PRK15458.1"/>
    <property type="match status" value="1"/>
</dbReference>
<sequence length="441" mass="49203">MSQQSDLERKVKHLTKMVEQHKRGKANGIYAVCSAHPLVLESAIRYAHANHTPLLIEATSNQVDQFGGYTGMTPADFRSFVCHLAESFDFPQEMLILGGDHLGPNRWQNLPAEQAMANADDLIKSYVAAGFKKIHLDCSMSCQGDPVPLTDAIVAERAARLAKVAEETCKAHFGESDLVYVIGTEVPVPGGAHETLTELEVTTPDAARATLEAHHHAFEKQGLDAIWPRIIALVVQPGVEFDHTHIIDYQPQKAVALSKMVEAYDTLVFEAHSTDYQTPQSLRQLVKDHFAILKVGPALTFALREALFSLAAIEEELLPAKACSGLRHVLESVMLDRPEYWQSHYHGDGNARRLARGYSYSDRVRYYWPDSQIDDAFDRLVCNLADEPIPLPLISQYLPLQYVKVREGDLNATPRELIINHIQDILQQYHRACQGASSHNA</sequence>
<comment type="caution">
    <text evidence="3">The sequence shown here is derived from an EMBL/GenBank/DDBJ whole genome shotgun (WGS) entry which is preliminary data.</text>
</comment>
<dbReference type="NCBIfam" id="TIGR02810">
    <property type="entry name" value="agaZ_gatZ"/>
    <property type="match status" value="1"/>
</dbReference>
<accession>A0A7W3D9K6</accession>
<reference evidence="3 4" key="1">
    <citation type="submission" date="2020-06" db="EMBL/GenBank/DDBJ databases">
        <title>REHAB project genomes.</title>
        <authorList>
            <person name="Shaw L.P."/>
        </authorList>
    </citation>
    <scope>NUCLEOTIDE SEQUENCE [LARGE SCALE GENOMIC DNA]</scope>
    <source>
        <strain evidence="3 4">RHBSTW-00116</strain>
    </source>
</reference>
<dbReference type="AlphaFoldDB" id="A0A7W3D9K6"/>
<dbReference type="Gene3D" id="3.20.20.70">
    <property type="entry name" value="Aldolase class I"/>
    <property type="match status" value="1"/>
</dbReference>
<dbReference type="Proteomes" id="UP000591803">
    <property type="component" value="Unassembled WGS sequence"/>
</dbReference>
<comment type="similarity">
    <text evidence="2">Belongs to the GatZ/KbaZ family. KbaZ subfamily.</text>
</comment>
<dbReference type="InterPro" id="IPR050303">
    <property type="entry name" value="GatZ_KbaZ_carbometab"/>
</dbReference>
<dbReference type="InterPro" id="IPR012062">
    <property type="entry name" value="GatZ/KbaZ-like"/>
</dbReference>
<evidence type="ECO:0000256" key="1">
    <source>
        <dbReference type="ARBA" id="ARBA00005191"/>
    </source>
</evidence>
<dbReference type="HAMAP" id="MF_01295">
    <property type="entry name" value="Tagatose_aldol_KbaZ"/>
    <property type="match status" value="1"/>
</dbReference>
<evidence type="ECO:0000256" key="2">
    <source>
        <dbReference type="HAMAP-Rule" id="MF_01295"/>
    </source>
</evidence>
<comment type="pathway">
    <text evidence="1 2">Carbohydrate metabolism; D-tagatose 6-phosphate degradation; D-glyceraldehyde 3-phosphate and glycerone phosphate from D-tagatose 6-phosphate: step 2/2.</text>
</comment>
<dbReference type="PANTHER" id="PTHR32502:SF2">
    <property type="entry name" value="D-TAGATOSE-1,6-BISPHOSPHATE ALDOLASE SUBUNIT KBAZ"/>
    <property type="match status" value="1"/>
</dbReference>
<evidence type="ECO:0000313" key="4">
    <source>
        <dbReference type="Proteomes" id="UP000591803"/>
    </source>
</evidence>
<dbReference type="InterPro" id="IPR013785">
    <property type="entry name" value="Aldolase_TIM"/>
</dbReference>
<dbReference type="EMBL" id="JABXRI010000001">
    <property type="protein sequence ID" value="MBA8065550.1"/>
    <property type="molecule type" value="Genomic_DNA"/>
</dbReference>
<dbReference type="UniPathway" id="UPA00704">
    <property type="reaction ID" value="UER00716"/>
</dbReference>
<dbReference type="GO" id="GO:0016829">
    <property type="term" value="F:lyase activity"/>
    <property type="evidence" value="ECO:0007669"/>
    <property type="project" value="UniProtKB-KW"/>
</dbReference>
<dbReference type="PANTHER" id="PTHR32502">
    <property type="entry name" value="N-ACETYLGALACTOSAMINE PERMEASE II COMPONENT-RELATED"/>
    <property type="match status" value="1"/>
</dbReference>
<organism evidence="3 4">
    <name type="scientific">Citrobacter freundii</name>
    <dbReference type="NCBI Taxonomy" id="546"/>
    <lineage>
        <taxon>Bacteria</taxon>
        <taxon>Pseudomonadati</taxon>
        <taxon>Pseudomonadota</taxon>
        <taxon>Gammaproteobacteria</taxon>
        <taxon>Enterobacterales</taxon>
        <taxon>Enterobacteriaceae</taxon>
        <taxon>Citrobacter</taxon>
        <taxon>Citrobacter freundii complex</taxon>
    </lineage>
</organism>
<keyword evidence="3" id="KW-0456">Lyase</keyword>
<name>A0A7W3D9K6_CITFR</name>
<dbReference type="GO" id="GO:0009401">
    <property type="term" value="P:phosphoenolpyruvate-dependent sugar phosphotransferase system"/>
    <property type="evidence" value="ECO:0007669"/>
    <property type="project" value="TreeGrafter"/>
</dbReference>
<comment type="subunit">
    <text evidence="2">Forms a complex with KbaY.</text>
</comment>
<dbReference type="Gene3D" id="1.10.400.20">
    <property type="entry name" value="putative tagatose 6-phosphate kinase domain like"/>
    <property type="match status" value="1"/>
</dbReference>
<protein>
    <recommendedName>
        <fullName evidence="2">D-tagatose-1,6-bisphosphate aldolase subunit KbaZ</fullName>
    </recommendedName>
</protein>
<gene>
    <name evidence="2 3" type="primary">kbaZ</name>
    <name evidence="3" type="ORF">HV077_24940</name>
</gene>
<comment type="function">
    <text evidence="2">Component of the tagatose-1,6-bisphosphate aldolase KbaYZ that is required for full activity and stability of the Y subunit. Could have a chaperone-like function for the proper and stable folding of KbaY. When expressed alone, KbaZ does not show any aldolase activity.</text>
</comment>
<dbReference type="GO" id="GO:0005886">
    <property type="term" value="C:plasma membrane"/>
    <property type="evidence" value="ECO:0007669"/>
    <property type="project" value="TreeGrafter"/>
</dbReference>
<dbReference type="GO" id="GO:0005975">
    <property type="term" value="P:carbohydrate metabolic process"/>
    <property type="evidence" value="ECO:0007669"/>
    <property type="project" value="InterPro"/>
</dbReference>
<dbReference type="GO" id="GO:2001059">
    <property type="term" value="P:D-tagatose 6-phosphate catabolic process"/>
    <property type="evidence" value="ECO:0007669"/>
    <property type="project" value="UniProtKB-UniRule"/>
</dbReference>
<proteinExistence type="inferred from homology"/>
<dbReference type="Pfam" id="PF08013">
    <property type="entry name" value="GatZ_KbaZ-like"/>
    <property type="match status" value="1"/>
</dbReference>
<dbReference type="InterPro" id="IPR023435">
    <property type="entry name" value="TagBP_ald_KbaZ"/>
</dbReference>
<dbReference type="SUPFAM" id="SSF51569">
    <property type="entry name" value="Aldolase"/>
    <property type="match status" value="1"/>
</dbReference>
<dbReference type="PIRSF" id="PIRSF009264">
    <property type="entry name" value="TagBP_ald_AgaZ"/>
    <property type="match status" value="1"/>
</dbReference>
<evidence type="ECO:0000313" key="3">
    <source>
        <dbReference type="EMBL" id="MBA8065550.1"/>
    </source>
</evidence>